<evidence type="ECO:0000313" key="4">
    <source>
        <dbReference type="EMBL" id="PZX34165.1"/>
    </source>
</evidence>
<dbReference type="PANTHER" id="PTHR16943:SF8">
    <property type="entry name" value="2-METHYLCITRATE DEHYDRATASE"/>
    <property type="match status" value="1"/>
</dbReference>
<organism evidence="4 5">
    <name type="scientific">Cupriavidus phytorum</name>
    <dbReference type="NCBI Taxonomy" id="3024399"/>
    <lineage>
        <taxon>Bacteria</taxon>
        <taxon>Pseudomonadati</taxon>
        <taxon>Pseudomonadota</taxon>
        <taxon>Betaproteobacteria</taxon>
        <taxon>Burkholderiales</taxon>
        <taxon>Burkholderiaceae</taxon>
        <taxon>Cupriavidus</taxon>
    </lineage>
</organism>
<dbReference type="InterPro" id="IPR036148">
    <property type="entry name" value="MmgE/PrpD_sf"/>
</dbReference>
<evidence type="ECO:0000259" key="3">
    <source>
        <dbReference type="Pfam" id="PF19305"/>
    </source>
</evidence>
<dbReference type="SUPFAM" id="SSF103378">
    <property type="entry name" value="2-methylcitrate dehydratase PrpD"/>
    <property type="match status" value="1"/>
</dbReference>
<dbReference type="Gene3D" id="1.10.4100.10">
    <property type="entry name" value="2-methylcitrate dehydratase PrpD"/>
    <property type="match status" value="1"/>
</dbReference>
<protein>
    <submittedName>
        <fullName evidence="4">2-methylcitrate dehydratase PrpD</fullName>
    </submittedName>
</protein>
<dbReference type="EMBL" id="QKZN01000001">
    <property type="protein sequence ID" value="PZX34165.1"/>
    <property type="molecule type" value="Genomic_DNA"/>
</dbReference>
<dbReference type="AlphaFoldDB" id="A0A2W7Q6P3"/>
<dbReference type="InterPro" id="IPR005656">
    <property type="entry name" value="MmgE_PrpD"/>
</dbReference>
<dbReference type="GO" id="GO:0016829">
    <property type="term" value="F:lyase activity"/>
    <property type="evidence" value="ECO:0007669"/>
    <property type="project" value="InterPro"/>
</dbReference>
<evidence type="ECO:0000259" key="2">
    <source>
        <dbReference type="Pfam" id="PF03972"/>
    </source>
</evidence>
<dbReference type="Pfam" id="PF19305">
    <property type="entry name" value="MmgE_PrpD_C"/>
    <property type="match status" value="1"/>
</dbReference>
<dbReference type="InterPro" id="IPR042183">
    <property type="entry name" value="MmgE/PrpD_sf_1"/>
</dbReference>
<feature type="domain" description="MmgE/PrpD N-terminal" evidence="2">
    <location>
        <begin position="45"/>
        <end position="275"/>
    </location>
</feature>
<dbReference type="Proteomes" id="UP000249638">
    <property type="component" value="Unassembled WGS sequence"/>
</dbReference>
<gene>
    <name evidence="4" type="ORF">C7416_101448</name>
</gene>
<dbReference type="Gene3D" id="3.30.1330.120">
    <property type="entry name" value="2-methylcitrate dehydratase PrpD"/>
    <property type="match status" value="1"/>
</dbReference>
<comment type="caution">
    <text evidence="4">The sequence shown here is derived from an EMBL/GenBank/DDBJ whole genome shotgun (WGS) entry which is preliminary data.</text>
</comment>
<name>A0A2W7Q6P3_9BURK</name>
<sequence length="482" mass="50720">MPRRPAFANTGSIDNNMAPADAAMLPVEPDHTFDNTSARTGFTRALADWTSTVDDAELGAPAFAWARHAMLDWIAVTLAAAREPLVEMLVAEYAGLRDLPCALVGSPLRAEPAQAALINGAAGHALDFDDVASAMRGHPTVPVAPAALAVAQVAGASGKELLRALILGHEVESRIGEVVGEEQYRLGLHPTGTTGTLGAAAACARLGGLDPVRTAHALGLAATQAAGLKCMFGTMAKPLHAGKAAMNGVIAARLAARGFTANASGIECEQGFGRTQAPAAPAFPATFERRAGMAIERTLFKFHASCYLTHSTIEAVRQACREHRIDLDALESMTIFVSGPHRGVCDIANPQTGLEIKFAIQHLAALAMDGAPTASLALYSPETALAPRYVRARQRIALQVVPGPDRNDATVEILTRDGRTLRAQANVAVPAADLAMQWRRLVDKAQAIVVPRIGAAKFAKLVSVVDTLDRLPSVEPLFEAMQ</sequence>
<dbReference type="InterPro" id="IPR045336">
    <property type="entry name" value="MmgE_PrpD_N"/>
</dbReference>
<evidence type="ECO:0000256" key="1">
    <source>
        <dbReference type="ARBA" id="ARBA00006174"/>
    </source>
</evidence>
<feature type="domain" description="MmgE/PrpD C-terminal" evidence="3">
    <location>
        <begin position="303"/>
        <end position="462"/>
    </location>
</feature>
<dbReference type="Pfam" id="PF03972">
    <property type="entry name" value="MmgE_PrpD_N"/>
    <property type="match status" value="1"/>
</dbReference>
<reference evidence="4" key="1">
    <citation type="submission" date="2018-06" db="EMBL/GenBank/DDBJ databases">
        <title>Genomic Encyclopedia of Type Strains, Phase IV (KMG-V): Genome sequencing to study the core and pangenomes of soil and plant-associated prokaryotes.</title>
        <authorList>
            <person name="Whitman W."/>
        </authorList>
    </citation>
    <scope>NUCLEOTIDE SEQUENCE [LARGE SCALE GENOMIC DNA]</scope>
    <source>
        <strain evidence="4">MLR2-44</strain>
    </source>
</reference>
<dbReference type="InterPro" id="IPR042188">
    <property type="entry name" value="MmgE/PrpD_sf_2"/>
</dbReference>
<comment type="similarity">
    <text evidence="1">Belongs to the PrpD family.</text>
</comment>
<proteinExistence type="inferred from homology"/>
<keyword evidence="5" id="KW-1185">Reference proteome</keyword>
<evidence type="ECO:0000313" key="5">
    <source>
        <dbReference type="Proteomes" id="UP000249638"/>
    </source>
</evidence>
<dbReference type="PANTHER" id="PTHR16943">
    <property type="entry name" value="2-METHYLCITRATE DEHYDRATASE-RELATED"/>
    <property type="match status" value="1"/>
</dbReference>
<dbReference type="InterPro" id="IPR045337">
    <property type="entry name" value="MmgE_PrpD_C"/>
</dbReference>
<accession>A0A2W7Q6P3</accession>